<dbReference type="AlphaFoldDB" id="A0A6P1VXR4"/>
<dbReference type="Proteomes" id="UP000464577">
    <property type="component" value="Chromosome"/>
</dbReference>
<protein>
    <submittedName>
        <fullName evidence="3">Uncharacterized protein</fullName>
    </submittedName>
</protein>
<feature type="chain" id="PRO_5027055864" evidence="2">
    <location>
        <begin position="21"/>
        <end position="64"/>
    </location>
</feature>
<proteinExistence type="predicted"/>
<dbReference type="RefSeq" id="WP_162387283.1">
    <property type="nucleotide sequence ID" value="NZ_CP045997.1"/>
</dbReference>
<dbReference type="EMBL" id="CP045997">
    <property type="protein sequence ID" value="QHV96872.1"/>
    <property type="molecule type" value="Genomic_DNA"/>
</dbReference>
<evidence type="ECO:0000313" key="3">
    <source>
        <dbReference type="EMBL" id="QHV96872.1"/>
    </source>
</evidence>
<dbReference type="PROSITE" id="PS51257">
    <property type="entry name" value="PROKAR_LIPOPROTEIN"/>
    <property type="match status" value="1"/>
</dbReference>
<feature type="signal peptide" evidence="2">
    <location>
        <begin position="1"/>
        <end position="20"/>
    </location>
</feature>
<reference evidence="3 4" key="1">
    <citation type="submission" date="2019-11" db="EMBL/GenBank/DDBJ databases">
        <title>Spirosoma endbachense sp. nov., isolated from a natural salt meadow.</title>
        <authorList>
            <person name="Rojas J."/>
            <person name="Ambika Manirajan B."/>
            <person name="Ratering S."/>
            <person name="Suarez C."/>
            <person name="Geissler-Plaum R."/>
            <person name="Schnell S."/>
        </authorList>
    </citation>
    <scope>NUCLEOTIDE SEQUENCE [LARGE SCALE GENOMIC DNA]</scope>
    <source>
        <strain evidence="3 4">I-24</strain>
    </source>
</reference>
<evidence type="ECO:0000256" key="1">
    <source>
        <dbReference type="SAM" id="MobiDB-lite"/>
    </source>
</evidence>
<keyword evidence="2" id="KW-0732">Signal</keyword>
<name>A0A6P1VXR4_9BACT</name>
<feature type="region of interest" description="Disordered" evidence="1">
    <location>
        <begin position="34"/>
        <end position="64"/>
    </location>
</feature>
<evidence type="ECO:0000256" key="2">
    <source>
        <dbReference type="SAM" id="SignalP"/>
    </source>
</evidence>
<feature type="compositionally biased region" description="Low complexity" evidence="1">
    <location>
        <begin position="35"/>
        <end position="49"/>
    </location>
</feature>
<gene>
    <name evidence="3" type="ORF">GJR95_18475</name>
</gene>
<feature type="compositionally biased region" description="Polar residues" evidence="1">
    <location>
        <begin position="50"/>
        <end position="64"/>
    </location>
</feature>
<organism evidence="3 4">
    <name type="scientific">Spirosoma endbachense</name>
    <dbReference type="NCBI Taxonomy" id="2666025"/>
    <lineage>
        <taxon>Bacteria</taxon>
        <taxon>Pseudomonadati</taxon>
        <taxon>Bacteroidota</taxon>
        <taxon>Cytophagia</taxon>
        <taxon>Cytophagales</taxon>
        <taxon>Cytophagaceae</taxon>
        <taxon>Spirosoma</taxon>
    </lineage>
</organism>
<sequence length="64" mass="6726">MKTAQLITLLTFFIALTLSACSKKSDDALLTQTQTTVASSHSASPTATAPIQSTIRPQWASSAD</sequence>
<evidence type="ECO:0000313" key="4">
    <source>
        <dbReference type="Proteomes" id="UP000464577"/>
    </source>
</evidence>
<dbReference type="KEGG" id="senf:GJR95_18475"/>
<accession>A0A6P1VXR4</accession>
<keyword evidence="4" id="KW-1185">Reference proteome</keyword>